<evidence type="ECO:0000313" key="3">
    <source>
        <dbReference type="EMBL" id="KAL0861791.1"/>
    </source>
</evidence>
<comment type="caution">
    <text evidence="3">The sequence shown here is derived from an EMBL/GenBank/DDBJ whole genome shotgun (WGS) entry which is preliminary data.</text>
</comment>
<dbReference type="EMBL" id="JBEUOH010000023">
    <property type="protein sequence ID" value="KAL0861791.1"/>
    <property type="molecule type" value="Genomic_DNA"/>
</dbReference>
<dbReference type="Gene3D" id="4.10.60.10">
    <property type="entry name" value="Zinc finger, CCHC-type"/>
    <property type="match status" value="2"/>
</dbReference>
<organism evidence="3 4">
    <name type="scientific">Loxostege sticticalis</name>
    <name type="common">Beet webworm moth</name>
    <dbReference type="NCBI Taxonomy" id="481309"/>
    <lineage>
        <taxon>Eukaryota</taxon>
        <taxon>Metazoa</taxon>
        <taxon>Ecdysozoa</taxon>
        <taxon>Arthropoda</taxon>
        <taxon>Hexapoda</taxon>
        <taxon>Insecta</taxon>
        <taxon>Pterygota</taxon>
        <taxon>Neoptera</taxon>
        <taxon>Endopterygota</taxon>
        <taxon>Lepidoptera</taxon>
        <taxon>Glossata</taxon>
        <taxon>Ditrysia</taxon>
        <taxon>Pyraloidea</taxon>
        <taxon>Crambidae</taxon>
        <taxon>Pyraustinae</taxon>
        <taxon>Loxostege</taxon>
    </lineage>
</organism>
<keyword evidence="1" id="KW-0863">Zinc-finger</keyword>
<dbReference type="PANTHER" id="PTHR47481:SF7">
    <property type="entry name" value="CCHC-TYPE DOMAIN-CONTAINING PROTEIN"/>
    <property type="match status" value="1"/>
</dbReference>
<evidence type="ECO:0000259" key="2">
    <source>
        <dbReference type="PROSITE" id="PS50158"/>
    </source>
</evidence>
<keyword evidence="4" id="KW-1185">Reference proteome</keyword>
<dbReference type="SMART" id="SM00343">
    <property type="entry name" value="ZnF_C2HC"/>
    <property type="match status" value="2"/>
</dbReference>
<dbReference type="InterPro" id="IPR001878">
    <property type="entry name" value="Znf_CCHC"/>
</dbReference>
<keyword evidence="1" id="KW-0479">Metal-binding</keyword>
<sequence length="296" mass="34233">MEENKTFGTHIKLEGASNWNVWKFQSVILLRSQDLLDVVQGIKVKPEEATEKAKWEKLDAKAQTWLVTRMSEGAMMHILTCSTSAEMWRKLSSVYEQTSETSIHIVQQRFFQYKYENGISLSTFLSKIEELKNQLKQMGESVSEKFVITKVLMSLPADYKHFVSAWESAPEEKQTYDNLVARLLIEEERIKDKEDVSQQSETSAAAFFANKLGKKNVKCYKCSKLGHFQSECKSNRINNNNSNSNERPVKKCYYCKKVGHIKSECWFKKNKEKDNNASNAFVISSGQFQKSQWLDK</sequence>
<dbReference type="InterPro" id="IPR036875">
    <property type="entry name" value="Znf_CCHC_sf"/>
</dbReference>
<accession>A0ABR3HAF6</accession>
<feature type="domain" description="CCHC-type" evidence="2">
    <location>
        <begin position="218"/>
        <end position="234"/>
    </location>
</feature>
<reference evidence="3 4" key="1">
    <citation type="submission" date="2024-06" db="EMBL/GenBank/DDBJ databases">
        <title>A chromosome-level genome assembly of beet webworm, Loxostege sticticalis.</title>
        <authorList>
            <person name="Zhang Y."/>
        </authorList>
    </citation>
    <scope>NUCLEOTIDE SEQUENCE [LARGE SCALE GENOMIC DNA]</scope>
    <source>
        <strain evidence="3">AQ026</strain>
        <tissue evidence="3">Whole body</tissue>
    </source>
</reference>
<evidence type="ECO:0000256" key="1">
    <source>
        <dbReference type="PROSITE-ProRule" id="PRU00047"/>
    </source>
</evidence>
<gene>
    <name evidence="3" type="ORF">ABMA27_009265</name>
</gene>
<dbReference type="Pfam" id="PF14223">
    <property type="entry name" value="Retrotran_gag_2"/>
    <property type="match status" value="1"/>
</dbReference>
<name>A0ABR3HAF6_LOXSC</name>
<protein>
    <recommendedName>
        <fullName evidence="2">CCHC-type domain-containing protein</fullName>
    </recommendedName>
</protein>
<proteinExistence type="predicted"/>
<dbReference type="SUPFAM" id="SSF57756">
    <property type="entry name" value="Retrovirus zinc finger-like domains"/>
    <property type="match status" value="1"/>
</dbReference>
<feature type="domain" description="CCHC-type" evidence="2">
    <location>
        <begin position="251"/>
        <end position="265"/>
    </location>
</feature>
<dbReference type="PANTHER" id="PTHR47481">
    <property type="match status" value="1"/>
</dbReference>
<dbReference type="PROSITE" id="PS50158">
    <property type="entry name" value="ZF_CCHC"/>
    <property type="match status" value="2"/>
</dbReference>
<keyword evidence="1" id="KW-0862">Zinc</keyword>
<evidence type="ECO:0000313" key="4">
    <source>
        <dbReference type="Proteomes" id="UP001549920"/>
    </source>
</evidence>
<dbReference type="Proteomes" id="UP001549920">
    <property type="component" value="Unassembled WGS sequence"/>
</dbReference>
<dbReference type="Pfam" id="PF00098">
    <property type="entry name" value="zf-CCHC"/>
    <property type="match status" value="2"/>
</dbReference>